<sequence length="55" mass="6226">MDSLKQAQTVNLSEELETREGVTTIRIEPHQEFKITTGQKERAFQGPAVILVNQD</sequence>
<dbReference type="NCBIfam" id="NF033495">
    <property type="entry name" value="phage_BC1881"/>
    <property type="match status" value="1"/>
</dbReference>
<reference evidence="1 2" key="1">
    <citation type="submission" date="2019-07" db="EMBL/GenBank/DDBJ databases">
        <title>Whole genome shotgun sequence of Aneurinibacillus danicus NBRC 102444.</title>
        <authorList>
            <person name="Hosoyama A."/>
            <person name="Uohara A."/>
            <person name="Ohji S."/>
            <person name="Ichikawa N."/>
        </authorList>
    </citation>
    <scope>NUCLEOTIDE SEQUENCE [LARGE SCALE GENOMIC DNA]</scope>
    <source>
        <strain evidence="1 2">NBRC 102444</strain>
    </source>
</reference>
<dbReference type="RefSeq" id="WP_246147402.1">
    <property type="nucleotide sequence ID" value="NZ_BJXX01000167.1"/>
</dbReference>
<proteinExistence type="predicted"/>
<organism evidence="1 2">
    <name type="scientific">Aneurinibacillus danicus</name>
    <dbReference type="NCBI Taxonomy" id="267746"/>
    <lineage>
        <taxon>Bacteria</taxon>
        <taxon>Bacillati</taxon>
        <taxon>Bacillota</taxon>
        <taxon>Bacilli</taxon>
        <taxon>Bacillales</taxon>
        <taxon>Paenibacillaceae</taxon>
        <taxon>Aneurinibacillus group</taxon>
        <taxon>Aneurinibacillus</taxon>
    </lineage>
</organism>
<name>A0A511VB15_9BACL</name>
<protein>
    <recommendedName>
        <fullName evidence="3">BC1881 family protein</fullName>
    </recommendedName>
</protein>
<evidence type="ECO:0000313" key="2">
    <source>
        <dbReference type="Proteomes" id="UP000321157"/>
    </source>
</evidence>
<dbReference type="Proteomes" id="UP000321157">
    <property type="component" value="Unassembled WGS sequence"/>
</dbReference>
<evidence type="ECO:0008006" key="3">
    <source>
        <dbReference type="Google" id="ProtNLM"/>
    </source>
</evidence>
<gene>
    <name evidence="1" type="ORF">ADA01nite_35650</name>
</gene>
<accession>A0A511VB15</accession>
<dbReference type="InterPro" id="IPR047901">
    <property type="entry name" value="BC1881-like"/>
</dbReference>
<dbReference type="EMBL" id="BJXX01000167">
    <property type="protein sequence ID" value="GEN36105.1"/>
    <property type="molecule type" value="Genomic_DNA"/>
</dbReference>
<dbReference type="AlphaFoldDB" id="A0A511VB15"/>
<comment type="caution">
    <text evidence="1">The sequence shown here is derived from an EMBL/GenBank/DDBJ whole genome shotgun (WGS) entry which is preliminary data.</text>
</comment>
<evidence type="ECO:0000313" key="1">
    <source>
        <dbReference type="EMBL" id="GEN36105.1"/>
    </source>
</evidence>
<keyword evidence="2" id="KW-1185">Reference proteome</keyword>